<dbReference type="InterPro" id="IPR003594">
    <property type="entry name" value="HATPase_dom"/>
</dbReference>
<dbReference type="Gene3D" id="3.30.565.10">
    <property type="entry name" value="Histidine kinase-like ATPase, C-terminal domain"/>
    <property type="match status" value="1"/>
</dbReference>
<dbReference type="FunFam" id="3.30.565.10:FF:000023">
    <property type="entry name" value="PAS domain-containing sensor histidine kinase"/>
    <property type="match status" value="1"/>
</dbReference>
<evidence type="ECO:0000256" key="4">
    <source>
        <dbReference type="ARBA" id="ARBA00022475"/>
    </source>
</evidence>
<evidence type="ECO:0000256" key="14">
    <source>
        <dbReference type="SAM" id="Phobius"/>
    </source>
</evidence>
<dbReference type="SUPFAM" id="SSF55785">
    <property type="entry name" value="PYP-like sensor domain (PAS domain)"/>
    <property type="match status" value="1"/>
</dbReference>
<organism evidence="18 19">
    <name type="scientific">Pedococcus dokdonensis</name>
    <dbReference type="NCBI Taxonomy" id="443156"/>
    <lineage>
        <taxon>Bacteria</taxon>
        <taxon>Bacillati</taxon>
        <taxon>Actinomycetota</taxon>
        <taxon>Actinomycetes</taxon>
        <taxon>Micrococcales</taxon>
        <taxon>Intrasporangiaceae</taxon>
        <taxon>Pedococcus</taxon>
    </lineage>
</organism>
<keyword evidence="7 14" id="KW-0812">Transmembrane</keyword>
<keyword evidence="19" id="KW-1185">Reference proteome</keyword>
<dbReference type="Pfam" id="PF13426">
    <property type="entry name" value="PAS_9"/>
    <property type="match status" value="1"/>
</dbReference>
<dbReference type="EMBL" id="LT629711">
    <property type="protein sequence ID" value="SDO88923.1"/>
    <property type="molecule type" value="Genomic_DNA"/>
</dbReference>
<evidence type="ECO:0000313" key="18">
    <source>
        <dbReference type="EMBL" id="SDO88923.1"/>
    </source>
</evidence>
<dbReference type="Pfam" id="PF02518">
    <property type="entry name" value="HATPase_c"/>
    <property type="match status" value="1"/>
</dbReference>
<evidence type="ECO:0000256" key="8">
    <source>
        <dbReference type="ARBA" id="ARBA00022741"/>
    </source>
</evidence>
<feature type="transmembrane region" description="Helical" evidence="14">
    <location>
        <begin position="68"/>
        <end position="85"/>
    </location>
</feature>
<evidence type="ECO:0000259" key="15">
    <source>
        <dbReference type="PROSITE" id="PS50109"/>
    </source>
</evidence>
<dbReference type="InterPro" id="IPR036890">
    <property type="entry name" value="HATPase_C_sf"/>
</dbReference>
<reference evidence="19" key="1">
    <citation type="submission" date="2016-10" db="EMBL/GenBank/DDBJ databases">
        <authorList>
            <person name="Varghese N."/>
            <person name="Submissions S."/>
        </authorList>
    </citation>
    <scope>NUCLEOTIDE SEQUENCE [LARGE SCALE GENOMIC DNA]</scope>
    <source>
        <strain evidence="19">DSM 22329</strain>
    </source>
</reference>
<dbReference type="CDD" id="cd16922">
    <property type="entry name" value="HATPase_EvgS-ArcB-TorS-like"/>
    <property type="match status" value="1"/>
</dbReference>
<dbReference type="InterPro" id="IPR036097">
    <property type="entry name" value="HisK_dim/P_sf"/>
</dbReference>
<keyword evidence="12" id="KW-0902">Two-component regulatory system</keyword>
<dbReference type="CDD" id="cd00130">
    <property type="entry name" value="PAS"/>
    <property type="match status" value="1"/>
</dbReference>
<dbReference type="PRINTS" id="PR00344">
    <property type="entry name" value="BCTRLSENSOR"/>
</dbReference>
<comment type="catalytic activity">
    <reaction evidence="1">
        <text>ATP + protein L-histidine = ADP + protein N-phospho-L-histidine.</text>
        <dbReference type="EC" id="2.7.13.3"/>
    </reaction>
</comment>
<evidence type="ECO:0000256" key="11">
    <source>
        <dbReference type="ARBA" id="ARBA00022989"/>
    </source>
</evidence>
<dbReference type="EC" id="2.7.13.3" evidence="3"/>
<dbReference type="Proteomes" id="UP000199077">
    <property type="component" value="Chromosome I"/>
</dbReference>
<feature type="transmembrane region" description="Helical" evidence="14">
    <location>
        <begin position="115"/>
        <end position="138"/>
    </location>
</feature>
<feature type="transmembrane region" description="Helical" evidence="14">
    <location>
        <begin position="150"/>
        <end position="172"/>
    </location>
</feature>
<feature type="transmembrane region" description="Helical" evidence="14">
    <location>
        <begin position="218"/>
        <end position="243"/>
    </location>
</feature>
<keyword evidence="5" id="KW-0597">Phosphoprotein</keyword>
<dbReference type="GO" id="GO:0009927">
    <property type="term" value="F:histidine phosphotransfer kinase activity"/>
    <property type="evidence" value="ECO:0007669"/>
    <property type="project" value="TreeGrafter"/>
</dbReference>
<dbReference type="InterPro" id="IPR004358">
    <property type="entry name" value="Sig_transdc_His_kin-like_C"/>
</dbReference>
<dbReference type="PANTHER" id="PTHR43047">
    <property type="entry name" value="TWO-COMPONENT HISTIDINE PROTEIN KINASE"/>
    <property type="match status" value="1"/>
</dbReference>
<dbReference type="InterPro" id="IPR003661">
    <property type="entry name" value="HisK_dim/P_dom"/>
</dbReference>
<dbReference type="PROSITE" id="PS50113">
    <property type="entry name" value="PAC"/>
    <property type="match status" value="1"/>
</dbReference>
<feature type="domain" description="PAC" evidence="17">
    <location>
        <begin position="416"/>
        <end position="468"/>
    </location>
</feature>
<feature type="transmembrane region" description="Helical" evidence="14">
    <location>
        <begin position="184"/>
        <end position="206"/>
    </location>
</feature>
<evidence type="ECO:0000256" key="2">
    <source>
        <dbReference type="ARBA" id="ARBA00004651"/>
    </source>
</evidence>
<dbReference type="InterPro" id="IPR035965">
    <property type="entry name" value="PAS-like_dom_sf"/>
</dbReference>
<evidence type="ECO:0000259" key="16">
    <source>
        <dbReference type="PROSITE" id="PS50112"/>
    </source>
</evidence>
<dbReference type="SMART" id="SM00387">
    <property type="entry name" value="HATPase_c"/>
    <property type="match status" value="1"/>
</dbReference>
<accession>A0A1H0N8C7</accession>
<dbReference type="InterPro" id="IPR007895">
    <property type="entry name" value="MASE1"/>
</dbReference>
<dbReference type="SUPFAM" id="SSF55874">
    <property type="entry name" value="ATPase domain of HSP90 chaperone/DNA topoisomerase II/histidine kinase"/>
    <property type="match status" value="1"/>
</dbReference>
<dbReference type="Gene3D" id="3.30.450.20">
    <property type="entry name" value="PAS domain"/>
    <property type="match status" value="1"/>
</dbReference>
<evidence type="ECO:0000256" key="10">
    <source>
        <dbReference type="ARBA" id="ARBA00022840"/>
    </source>
</evidence>
<comment type="subcellular location">
    <subcellularLocation>
        <location evidence="2">Cell membrane</location>
        <topology evidence="2">Multi-pass membrane protein</topology>
    </subcellularLocation>
</comment>
<evidence type="ECO:0000256" key="12">
    <source>
        <dbReference type="ARBA" id="ARBA00023012"/>
    </source>
</evidence>
<dbReference type="OrthoDB" id="9757990at2"/>
<dbReference type="STRING" id="443156.SAMN04489867_0865"/>
<dbReference type="NCBIfam" id="TIGR00229">
    <property type="entry name" value="sensory_box"/>
    <property type="match status" value="1"/>
</dbReference>
<feature type="transmembrane region" description="Helical" evidence="14">
    <location>
        <begin position="92"/>
        <end position="109"/>
    </location>
</feature>
<keyword evidence="11 14" id="KW-1133">Transmembrane helix</keyword>
<dbReference type="SMART" id="SM00086">
    <property type="entry name" value="PAC"/>
    <property type="match status" value="1"/>
</dbReference>
<evidence type="ECO:0000256" key="1">
    <source>
        <dbReference type="ARBA" id="ARBA00000085"/>
    </source>
</evidence>
<dbReference type="PROSITE" id="PS50112">
    <property type="entry name" value="PAS"/>
    <property type="match status" value="1"/>
</dbReference>
<name>A0A1H0N8C7_9MICO</name>
<dbReference type="PANTHER" id="PTHR43047:SF72">
    <property type="entry name" value="OSMOSENSING HISTIDINE PROTEIN KINASE SLN1"/>
    <property type="match status" value="1"/>
</dbReference>
<dbReference type="GO" id="GO:0005524">
    <property type="term" value="F:ATP binding"/>
    <property type="evidence" value="ECO:0007669"/>
    <property type="project" value="UniProtKB-KW"/>
</dbReference>
<feature type="transmembrane region" description="Helical" evidence="14">
    <location>
        <begin position="263"/>
        <end position="284"/>
    </location>
</feature>
<feature type="transmembrane region" description="Helical" evidence="14">
    <location>
        <begin position="42"/>
        <end position="62"/>
    </location>
</feature>
<gene>
    <name evidence="18" type="ORF">SAMN04489867_0865</name>
</gene>
<feature type="transmembrane region" description="Helical" evidence="14">
    <location>
        <begin position="296"/>
        <end position="317"/>
    </location>
</feature>
<dbReference type="SMART" id="SM00388">
    <property type="entry name" value="HisKA"/>
    <property type="match status" value="1"/>
</dbReference>
<dbReference type="SUPFAM" id="SSF47384">
    <property type="entry name" value="Homodimeric domain of signal transducing histidine kinase"/>
    <property type="match status" value="1"/>
</dbReference>
<dbReference type="GO" id="GO:0000155">
    <property type="term" value="F:phosphorelay sensor kinase activity"/>
    <property type="evidence" value="ECO:0007669"/>
    <property type="project" value="InterPro"/>
</dbReference>
<dbReference type="Pfam" id="PF00512">
    <property type="entry name" value="HisKA"/>
    <property type="match status" value="1"/>
</dbReference>
<proteinExistence type="predicted"/>
<dbReference type="InterPro" id="IPR001610">
    <property type="entry name" value="PAC"/>
</dbReference>
<evidence type="ECO:0000256" key="7">
    <source>
        <dbReference type="ARBA" id="ARBA00022692"/>
    </source>
</evidence>
<sequence length="732" mass="77476">MSHAHLPGRPHSRAVRIAVLGWAPDRRSPVSSTLAALRRWDVAAGLVLVGVFVLGVTAVRFAPPGSSVAVWWPAAGLCVAFLLATGPDVRRAAIVVVGVVVSSGLANFYGGRPPLAALCFGVANASEAALVWALLTRGRSKPRLASLDDLGRLLVATLAGALLFGLLAGLTVDLVLHRTFFPTAYTVTASHAAAVLTLAPLGVAVSTKATQPWRLEDLLQGLTVLGVTLWVFASTSGLPLAFLPLPILVWGAMRLDLRALATQLAVLGVIVVVLTSEGYGPFAIAGRTRDIAPETVGALTQAFLVTAAITGLALAVASTQRRDAVADLASEAAFTQTVLNSAAATAIIGTDADGTITLFNRGATNLLSYTPEEVIGTLNWVRLHEPAEIAMRATEVGVPAGPEVLVHLLTEAGRSETRDWTWVTREGKRLVVDLTISPIVDQDGTITGYIGVAEDVTERRVASEAVETALVRERRAVEELTALDQTKTDFVSSISHELRTPLASVLGYTEMLEDGAVGPMTDKQLDLVGRIDRNGRRLLGLIEDLLLNSRIESGQLNLARRPVDLAAIVDHAWEATGPLTQRRELHLRREVAVRPVTVDGDDTAIERVVLNLLSNAVKFTPDGGIVTLSLDTVRGPDKIERARVVVSDSGYGISADDQAQVFRRFFRATDATERAVQGTGLGLSIVQAIVEGHDGTIEVESELGRGSTFTVLFPLAATPAAPAVAAPGARRR</sequence>
<evidence type="ECO:0000259" key="17">
    <source>
        <dbReference type="PROSITE" id="PS50113"/>
    </source>
</evidence>
<dbReference type="Gene3D" id="1.10.287.130">
    <property type="match status" value="1"/>
</dbReference>
<keyword evidence="6" id="KW-0808">Transferase</keyword>
<keyword evidence="13 14" id="KW-0472">Membrane</keyword>
<feature type="domain" description="PAS" evidence="16">
    <location>
        <begin position="331"/>
        <end position="376"/>
    </location>
</feature>
<dbReference type="InterPro" id="IPR000700">
    <property type="entry name" value="PAS-assoc_C"/>
</dbReference>
<keyword evidence="10" id="KW-0067">ATP-binding</keyword>
<evidence type="ECO:0000256" key="13">
    <source>
        <dbReference type="ARBA" id="ARBA00023136"/>
    </source>
</evidence>
<evidence type="ECO:0000313" key="19">
    <source>
        <dbReference type="Proteomes" id="UP000199077"/>
    </source>
</evidence>
<dbReference type="CDD" id="cd00082">
    <property type="entry name" value="HisKA"/>
    <property type="match status" value="1"/>
</dbReference>
<keyword evidence="4" id="KW-1003">Cell membrane</keyword>
<protein>
    <recommendedName>
        <fullName evidence="3">histidine kinase</fullName>
        <ecNumber evidence="3">2.7.13.3</ecNumber>
    </recommendedName>
</protein>
<evidence type="ECO:0000256" key="9">
    <source>
        <dbReference type="ARBA" id="ARBA00022777"/>
    </source>
</evidence>
<dbReference type="PROSITE" id="PS50109">
    <property type="entry name" value="HIS_KIN"/>
    <property type="match status" value="1"/>
</dbReference>
<evidence type="ECO:0000256" key="3">
    <source>
        <dbReference type="ARBA" id="ARBA00012438"/>
    </source>
</evidence>
<keyword evidence="9" id="KW-0418">Kinase</keyword>
<dbReference type="SMART" id="SM00091">
    <property type="entry name" value="PAS"/>
    <property type="match status" value="1"/>
</dbReference>
<dbReference type="AlphaFoldDB" id="A0A1H0N8C7"/>
<evidence type="ECO:0000256" key="6">
    <source>
        <dbReference type="ARBA" id="ARBA00022679"/>
    </source>
</evidence>
<keyword evidence="8" id="KW-0547">Nucleotide-binding</keyword>
<evidence type="ECO:0000256" key="5">
    <source>
        <dbReference type="ARBA" id="ARBA00022553"/>
    </source>
</evidence>
<dbReference type="InterPro" id="IPR000014">
    <property type="entry name" value="PAS"/>
</dbReference>
<dbReference type="InterPro" id="IPR005467">
    <property type="entry name" value="His_kinase_dom"/>
</dbReference>
<dbReference type="GO" id="GO:0005886">
    <property type="term" value="C:plasma membrane"/>
    <property type="evidence" value="ECO:0007669"/>
    <property type="project" value="UniProtKB-SubCell"/>
</dbReference>
<dbReference type="Pfam" id="PF05231">
    <property type="entry name" value="MASE1"/>
    <property type="match status" value="1"/>
</dbReference>
<feature type="domain" description="Histidine kinase" evidence="15">
    <location>
        <begin position="493"/>
        <end position="717"/>
    </location>
</feature>